<sequence>MYTSISTGDVISAMQAGLDGNPASRASHNLDIANHPSLLGRKTGSAETRYSKISA</sequence>
<name>A0A0L0F0A7_9EUKA</name>
<feature type="non-terminal residue" evidence="2">
    <location>
        <position position="55"/>
    </location>
</feature>
<keyword evidence="3" id="KW-1185">Reference proteome</keyword>
<dbReference type="RefSeq" id="XP_014144067.1">
    <property type="nucleotide sequence ID" value="XM_014288592.1"/>
</dbReference>
<reference evidence="2 3" key="1">
    <citation type="submission" date="2011-02" db="EMBL/GenBank/DDBJ databases">
        <title>The Genome Sequence of Sphaeroforma arctica JP610.</title>
        <authorList>
            <consortium name="The Broad Institute Genome Sequencing Platform"/>
            <person name="Russ C."/>
            <person name="Cuomo C."/>
            <person name="Young S.K."/>
            <person name="Zeng Q."/>
            <person name="Gargeya S."/>
            <person name="Alvarado L."/>
            <person name="Berlin A."/>
            <person name="Chapman S.B."/>
            <person name="Chen Z."/>
            <person name="Freedman E."/>
            <person name="Gellesch M."/>
            <person name="Goldberg J."/>
            <person name="Griggs A."/>
            <person name="Gujja S."/>
            <person name="Heilman E."/>
            <person name="Heiman D."/>
            <person name="Howarth C."/>
            <person name="Mehta T."/>
            <person name="Neiman D."/>
            <person name="Pearson M."/>
            <person name="Roberts A."/>
            <person name="Saif S."/>
            <person name="Shea T."/>
            <person name="Shenoy N."/>
            <person name="Sisk P."/>
            <person name="Stolte C."/>
            <person name="Sykes S."/>
            <person name="White J."/>
            <person name="Yandava C."/>
            <person name="Burger G."/>
            <person name="Gray M.W."/>
            <person name="Holland P.W.H."/>
            <person name="King N."/>
            <person name="Lang F.B.F."/>
            <person name="Roger A.J."/>
            <person name="Ruiz-Trillo I."/>
            <person name="Haas B."/>
            <person name="Nusbaum C."/>
            <person name="Birren B."/>
        </authorList>
    </citation>
    <scope>NUCLEOTIDE SEQUENCE [LARGE SCALE GENOMIC DNA]</scope>
    <source>
        <strain evidence="2 3">JP610</strain>
    </source>
</reference>
<dbReference type="AlphaFoldDB" id="A0A0L0F0A7"/>
<dbReference type="GeneID" id="25917818"/>
<accession>A0A0L0F0A7</accession>
<evidence type="ECO:0000256" key="1">
    <source>
        <dbReference type="SAM" id="MobiDB-lite"/>
    </source>
</evidence>
<feature type="compositionally biased region" description="Polar residues" evidence="1">
    <location>
        <begin position="45"/>
        <end position="55"/>
    </location>
</feature>
<feature type="region of interest" description="Disordered" evidence="1">
    <location>
        <begin position="16"/>
        <end position="55"/>
    </location>
</feature>
<evidence type="ECO:0000313" key="3">
    <source>
        <dbReference type="Proteomes" id="UP000054560"/>
    </source>
</evidence>
<organism evidence="2 3">
    <name type="scientific">Sphaeroforma arctica JP610</name>
    <dbReference type="NCBI Taxonomy" id="667725"/>
    <lineage>
        <taxon>Eukaryota</taxon>
        <taxon>Ichthyosporea</taxon>
        <taxon>Ichthyophonida</taxon>
        <taxon>Sphaeroforma</taxon>
    </lineage>
</organism>
<evidence type="ECO:0000313" key="2">
    <source>
        <dbReference type="EMBL" id="KNC70165.1"/>
    </source>
</evidence>
<protein>
    <submittedName>
        <fullName evidence="2">Uncharacterized protein</fullName>
    </submittedName>
</protein>
<dbReference type="EMBL" id="KQ251938">
    <property type="protein sequence ID" value="KNC70165.1"/>
    <property type="molecule type" value="Genomic_DNA"/>
</dbReference>
<proteinExistence type="predicted"/>
<gene>
    <name evidence="2" type="ORF">SARC_17314</name>
</gene>
<dbReference type="Proteomes" id="UP000054560">
    <property type="component" value="Unassembled WGS sequence"/>
</dbReference>